<evidence type="ECO:0000256" key="1">
    <source>
        <dbReference type="ARBA" id="ARBA00004162"/>
    </source>
</evidence>
<dbReference type="CDD" id="cd06464">
    <property type="entry name" value="ACD_sHsps-like"/>
    <property type="match status" value="1"/>
</dbReference>
<keyword evidence="7" id="KW-1133">Transmembrane helix</keyword>
<feature type="region of interest" description="Disordered" evidence="6">
    <location>
        <begin position="106"/>
        <end position="161"/>
    </location>
</feature>
<evidence type="ECO:0000259" key="8">
    <source>
        <dbReference type="PROSITE" id="PS01031"/>
    </source>
</evidence>
<evidence type="ECO:0000256" key="6">
    <source>
        <dbReference type="SAM" id="MobiDB-lite"/>
    </source>
</evidence>
<evidence type="ECO:0000256" key="4">
    <source>
        <dbReference type="PROSITE-ProRule" id="PRU00285"/>
    </source>
</evidence>
<dbReference type="PANTHER" id="PTHR43670:SF114">
    <property type="entry name" value="OS05G0592000 PROTEIN"/>
    <property type="match status" value="1"/>
</dbReference>
<dbReference type="GO" id="GO:0034605">
    <property type="term" value="P:cellular response to heat"/>
    <property type="evidence" value="ECO:0007669"/>
    <property type="project" value="TreeGrafter"/>
</dbReference>
<sequence length="245" mass="27207">MAAGQRTMTTRSRVGDIVYEDFQPRSEWVEGAAADVLTIQLPGFTKDQVKITYDEKPAWMTVRGERSVRNKVVSRFWKEFPIPEDCKFNEMRAKFDAREVLTISMPKKAITGGPSGLEKSTADGTKPLRQAGDQASKPLSPLDDAQKPGDDIPKETDPILKSVVDRKVEQQDKAMKDHDPSSLSFKRTGDKEAADKLVGTKRATLMLEEKDRRLLVNAGVAIVVIVTFAAYMGYMLHSCGESQPS</sequence>
<dbReference type="Proteomes" id="UP001345219">
    <property type="component" value="Chromosome 1"/>
</dbReference>
<evidence type="ECO:0000313" key="10">
    <source>
        <dbReference type="Proteomes" id="UP001345219"/>
    </source>
</evidence>
<dbReference type="GO" id="GO:0005886">
    <property type="term" value="C:plasma membrane"/>
    <property type="evidence" value="ECO:0007669"/>
    <property type="project" value="UniProtKB-SubCell"/>
</dbReference>
<dbReference type="Pfam" id="PF00011">
    <property type="entry name" value="HSP20"/>
    <property type="match status" value="1"/>
</dbReference>
<dbReference type="GO" id="GO:0006952">
    <property type="term" value="P:defense response"/>
    <property type="evidence" value="ECO:0007669"/>
    <property type="project" value="UniProtKB-KW"/>
</dbReference>
<keyword evidence="7" id="KW-0472">Membrane</keyword>
<keyword evidence="10" id="KW-1185">Reference proteome</keyword>
<feature type="compositionally biased region" description="Basic and acidic residues" evidence="6">
    <location>
        <begin position="144"/>
        <end position="161"/>
    </location>
</feature>
<name>A0AAN7JHJ8_9MYRT</name>
<evidence type="ECO:0000256" key="5">
    <source>
        <dbReference type="RuleBase" id="RU003616"/>
    </source>
</evidence>
<reference evidence="9 10" key="1">
    <citation type="journal article" date="2023" name="Hortic Res">
        <title>Pangenome of water caltrop reveals structural variations and asymmetric subgenome divergence after allopolyploidization.</title>
        <authorList>
            <person name="Zhang X."/>
            <person name="Chen Y."/>
            <person name="Wang L."/>
            <person name="Yuan Y."/>
            <person name="Fang M."/>
            <person name="Shi L."/>
            <person name="Lu R."/>
            <person name="Comes H.P."/>
            <person name="Ma Y."/>
            <person name="Chen Y."/>
            <person name="Huang G."/>
            <person name="Zhou Y."/>
            <person name="Zheng Z."/>
            <person name="Qiu Y."/>
        </authorList>
    </citation>
    <scope>NUCLEOTIDE SEQUENCE [LARGE SCALE GENOMIC DNA]</scope>
    <source>
        <tissue evidence="9">Roots</tissue>
    </source>
</reference>
<keyword evidence="2" id="KW-1003">Cell membrane</keyword>
<comment type="subcellular location">
    <subcellularLocation>
        <location evidence="1">Cell membrane</location>
        <topology evidence="1">Single-pass membrane protein</topology>
    </subcellularLocation>
</comment>
<evidence type="ECO:0000256" key="7">
    <source>
        <dbReference type="SAM" id="Phobius"/>
    </source>
</evidence>
<evidence type="ECO:0000313" key="9">
    <source>
        <dbReference type="EMBL" id="KAK4743048.1"/>
    </source>
</evidence>
<organism evidence="9 10">
    <name type="scientific">Trapa incisa</name>
    <dbReference type="NCBI Taxonomy" id="236973"/>
    <lineage>
        <taxon>Eukaryota</taxon>
        <taxon>Viridiplantae</taxon>
        <taxon>Streptophyta</taxon>
        <taxon>Embryophyta</taxon>
        <taxon>Tracheophyta</taxon>
        <taxon>Spermatophyta</taxon>
        <taxon>Magnoliopsida</taxon>
        <taxon>eudicotyledons</taxon>
        <taxon>Gunneridae</taxon>
        <taxon>Pentapetalae</taxon>
        <taxon>rosids</taxon>
        <taxon>malvids</taxon>
        <taxon>Myrtales</taxon>
        <taxon>Lythraceae</taxon>
        <taxon>Trapa</taxon>
    </lineage>
</organism>
<dbReference type="PANTHER" id="PTHR43670">
    <property type="entry name" value="HEAT SHOCK PROTEIN 26"/>
    <property type="match status" value="1"/>
</dbReference>
<evidence type="ECO:0000256" key="2">
    <source>
        <dbReference type="ARBA" id="ARBA00022475"/>
    </source>
</evidence>
<dbReference type="EMBL" id="JAXIOK010000023">
    <property type="protein sequence ID" value="KAK4743048.1"/>
    <property type="molecule type" value="Genomic_DNA"/>
</dbReference>
<comment type="caution">
    <text evidence="9">The sequence shown here is derived from an EMBL/GenBank/DDBJ whole genome shotgun (WGS) entry which is preliminary data.</text>
</comment>
<feature type="domain" description="SHSP" evidence="8">
    <location>
        <begin position="17"/>
        <end position="122"/>
    </location>
</feature>
<feature type="transmembrane region" description="Helical" evidence="7">
    <location>
        <begin position="214"/>
        <end position="236"/>
    </location>
</feature>
<dbReference type="PROSITE" id="PS01031">
    <property type="entry name" value="SHSP"/>
    <property type="match status" value="1"/>
</dbReference>
<dbReference type="AlphaFoldDB" id="A0AAN7JHJ8"/>
<dbReference type="InterPro" id="IPR002068">
    <property type="entry name" value="A-crystallin/Hsp20_dom"/>
</dbReference>
<proteinExistence type="inferred from homology"/>
<dbReference type="InterPro" id="IPR008978">
    <property type="entry name" value="HSP20-like_chaperone"/>
</dbReference>
<dbReference type="SUPFAM" id="SSF49764">
    <property type="entry name" value="HSP20-like chaperones"/>
    <property type="match status" value="1"/>
</dbReference>
<comment type="similarity">
    <text evidence="4 5">Belongs to the small heat shock protein (HSP20) family.</text>
</comment>
<keyword evidence="7" id="KW-0812">Transmembrane</keyword>
<gene>
    <name evidence="9" type="ORF">SAY87_001049</name>
</gene>
<keyword evidence="3" id="KW-0611">Plant defense</keyword>
<protein>
    <recommendedName>
        <fullName evidence="8">SHSP domain-containing protein</fullName>
    </recommendedName>
</protein>
<evidence type="ECO:0000256" key="3">
    <source>
        <dbReference type="ARBA" id="ARBA00022821"/>
    </source>
</evidence>
<dbReference type="Gene3D" id="2.60.40.790">
    <property type="match status" value="1"/>
</dbReference>
<accession>A0AAN7JHJ8</accession>